<dbReference type="Proteomes" id="UP000249723">
    <property type="component" value="Unassembled WGS sequence"/>
</dbReference>
<organism evidence="2 3">
    <name type="scientific">Microbotryum saponariae</name>
    <dbReference type="NCBI Taxonomy" id="289078"/>
    <lineage>
        <taxon>Eukaryota</taxon>
        <taxon>Fungi</taxon>
        <taxon>Dikarya</taxon>
        <taxon>Basidiomycota</taxon>
        <taxon>Pucciniomycotina</taxon>
        <taxon>Microbotryomycetes</taxon>
        <taxon>Microbotryales</taxon>
        <taxon>Microbotryaceae</taxon>
        <taxon>Microbotryum</taxon>
    </lineage>
</organism>
<keyword evidence="1" id="KW-0732">Signal</keyword>
<feature type="chain" id="PRO_5030060202" evidence="1">
    <location>
        <begin position="31"/>
        <end position="44"/>
    </location>
</feature>
<keyword evidence="3" id="KW-1185">Reference proteome</keyword>
<evidence type="ECO:0000313" key="3">
    <source>
        <dbReference type="Proteomes" id="UP000249723"/>
    </source>
</evidence>
<accession>A0A2X0LEI3</accession>
<sequence length="44" mass="4675">MAPTPSRKTLLSALLLVVIALVSFSPVAQAANEEAITYTLVDRC</sequence>
<feature type="signal peptide" evidence="1">
    <location>
        <begin position="1"/>
        <end position="30"/>
    </location>
</feature>
<evidence type="ECO:0000256" key="1">
    <source>
        <dbReference type="SAM" id="SignalP"/>
    </source>
</evidence>
<reference evidence="3" key="1">
    <citation type="submission" date="2016-10" db="EMBL/GenBank/DDBJ databases">
        <authorList>
            <person name="Jeantristanb JTB J.-T."/>
            <person name="Ricardo R."/>
        </authorList>
    </citation>
    <scope>NUCLEOTIDE SEQUENCE [LARGE SCALE GENOMIC DNA]</scope>
</reference>
<evidence type="ECO:0000313" key="2">
    <source>
        <dbReference type="EMBL" id="SCZ98233.1"/>
    </source>
</evidence>
<proteinExistence type="predicted"/>
<name>A0A2X0LEI3_9BASI</name>
<protein>
    <submittedName>
        <fullName evidence="2">BZ3500_MvSof-1268-A1-R1_Chr3-2g06237 protein</fullName>
    </submittedName>
</protein>
<dbReference type="AlphaFoldDB" id="A0A2X0LEI3"/>
<gene>
    <name evidence="2" type="ORF">BZ3500_MVSOF-1268-A1-R1_CHR3-2G06237</name>
</gene>
<dbReference type="EMBL" id="FMWP01000095">
    <property type="protein sequence ID" value="SCZ98233.1"/>
    <property type="molecule type" value="Genomic_DNA"/>
</dbReference>